<evidence type="ECO:0000256" key="2">
    <source>
        <dbReference type="ARBA" id="ARBA00022679"/>
    </source>
</evidence>
<dbReference type="EMBL" id="JAAXOP010000024">
    <property type="protein sequence ID" value="NKY54058.1"/>
    <property type="molecule type" value="Genomic_DNA"/>
</dbReference>
<dbReference type="CDD" id="cd13432">
    <property type="entry name" value="LDT_IgD_like_2"/>
    <property type="match status" value="1"/>
</dbReference>
<dbReference type="GO" id="GO:0018104">
    <property type="term" value="P:peptidoglycan-protein cross-linking"/>
    <property type="evidence" value="ECO:0007669"/>
    <property type="project" value="TreeGrafter"/>
</dbReference>
<sequence>MNIRGVTGRRAVLVGAGQLAVAAAVVGCSDGGGSSEPKESEPVAKVTLEPGNGAENVNPTTPISVTVAKGRINQVTLTNPDGKQVAGQLAPGNTAFTVNEPLGYGATYTWAGTAVGTDGKTVQIDGKFSTLAPNQVVSATINIGDGQEVGIAAPIILQFKKHVENKEAVEKALKVTTTPETEGGWGWLPDENGGSRAHWRPREYWAPGTAVTFSAKLYGLELSEGDYGNSDLTSQFAIGRRQVVQGNAPTHRVQVVRDGSTLFDFPCSYGEGNEPRNVTRSGIHVVTEKYEDFMMSNPPFYENVRERWAVRISNNGEFIHANPESSGAQGNTNVTNGCINLSNSDAQQYFPTAMYGDPVEVTGTSIALSAADGDIYDWTIDWDTWKTLSAIKGEPAPVVSATPVPPGPAGG</sequence>
<dbReference type="InterPro" id="IPR038063">
    <property type="entry name" value="Transpep_catalytic_dom"/>
</dbReference>
<evidence type="ECO:0000259" key="8">
    <source>
        <dbReference type="PROSITE" id="PS52029"/>
    </source>
</evidence>
<dbReference type="GO" id="GO:0008360">
    <property type="term" value="P:regulation of cell shape"/>
    <property type="evidence" value="ECO:0007669"/>
    <property type="project" value="UniProtKB-UniRule"/>
</dbReference>
<gene>
    <name evidence="9" type="ORF">HGA08_28085</name>
</gene>
<dbReference type="PROSITE" id="PS51257">
    <property type="entry name" value="PROKAR_LIPOPROTEIN"/>
    <property type="match status" value="1"/>
</dbReference>
<dbReference type="SUPFAM" id="SSF141523">
    <property type="entry name" value="L,D-transpeptidase catalytic domain-like"/>
    <property type="match status" value="1"/>
</dbReference>
<dbReference type="InterPro" id="IPR041280">
    <property type="entry name" value="Big_10"/>
</dbReference>
<dbReference type="PANTHER" id="PTHR30582:SF2">
    <property type="entry name" value="L,D-TRANSPEPTIDASE YCIB-RELATED"/>
    <property type="match status" value="1"/>
</dbReference>
<evidence type="ECO:0000313" key="9">
    <source>
        <dbReference type="EMBL" id="NKY54058.1"/>
    </source>
</evidence>
<reference evidence="9 10" key="1">
    <citation type="submission" date="2020-04" db="EMBL/GenBank/DDBJ databases">
        <title>MicrobeNet Type strains.</title>
        <authorList>
            <person name="Nicholson A.C."/>
        </authorList>
    </citation>
    <scope>NUCLEOTIDE SEQUENCE [LARGE SCALE GENOMIC DNA]</scope>
    <source>
        <strain evidence="9 10">JCM 12354</strain>
    </source>
</reference>
<accession>A0A846YA10</accession>
<evidence type="ECO:0000256" key="1">
    <source>
        <dbReference type="ARBA" id="ARBA00004752"/>
    </source>
</evidence>
<dbReference type="GO" id="GO:0071555">
    <property type="term" value="P:cell wall organization"/>
    <property type="evidence" value="ECO:0007669"/>
    <property type="project" value="UniProtKB-UniRule"/>
</dbReference>
<dbReference type="Gene3D" id="2.60.40.3780">
    <property type="match status" value="1"/>
</dbReference>
<keyword evidence="2" id="KW-0808">Transferase</keyword>
<dbReference type="GO" id="GO:0071972">
    <property type="term" value="F:peptidoglycan L,D-transpeptidase activity"/>
    <property type="evidence" value="ECO:0007669"/>
    <property type="project" value="TreeGrafter"/>
</dbReference>
<protein>
    <submittedName>
        <fullName evidence="9">L,D-transpeptidase family protein</fullName>
    </submittedName>
</protein>
<dbReference type="GO" id="GO:0016746">
    <property type="term" value="F:acyltransferase activity"/>
    <property type="evidence" value="ECO:0007669"/>
    <property type="project" value="UniProtKB-KW"/>
</dbReference>
<evidence type="ECO:0000256" key="3">
    <source>
        <dbReference type="ARBA" id="ARBA00022960"/>
    </source>
</evidence>
<feature type="active site" description="Proton donor/acceptor" evidence="7">
    <location>
        <position position="320"/>
    </location>
</feature>
<dbReference type="CDD" id="cd16913">
    <property type="entry name" value="YkuD_like"/>
    <property type="match status" value="1"/>
</dbReference>
<feature type="domain" description="L,D-TPase catalytic" evidence="8">
    <location>
        <begin position="242"/>
        <end position="362"/>
    </location>
</feature>
<dbReference type="Proteomes" id="UP000565711">
    <property type="component" value="Unassembled WGS sequence"/>
</dbReference>
<organism evidence="9 10">
    <name type="scientific">Nocardia vermiculata</name>
    <dbReference type="NCBI Taxonomy" id="257274"/>
    <lineage>
        <taxon>Bacteria</taxon>
        <taxon>Bacillati</taxon>
        <taxon>Actinomycetota</taxon>
        <taxon>Actinomycetes</taxon>
        <taxon>Mycobacteriales</taxon>
        <taxon>Nocardiaceae</taxon>
        <taxon>Nocardia</taxon>
    </lineage>
</organism>
<evidence type="ECO:0000313" key="10">
    <source>
        <dbReference type="Proteomes" id="UP000565711"/>
    </source>
</evidence>
<dbReference type="Pfam" id="PF17964">
    <property type="entry name" value="Big_10"/>
    <property type="match status" value="1"/>
</dbReference>
<feature type="active site" description="Nucleophile" evidence="7">
    <location>
        <position position="338"/>
    </location>
</feature>
<evidence type="ECO:0000256" key="7">
    <source>
        <dbReference type="PROSITE-ProRule" id="PRU01373"/>
    </source>
</evidence>
<evidence type="ECO:0000256" key="6">
    <source>
        <dbReference type="ARBA" id="ARBA00023316"/>
    </source>
</evidence>
<dbReference type="PROSITE" id="PS52029">
    <property type="entry name" value="LD_TPASE"/>
    <property type="match status" value="1"/>
</dbReference>
<dbReference type="PANTHER" id="PTHR30582">
    <property type="entry name" value="L,D-TRANSPEPTIDASE"/>
    <property type="match status" value="1"/>
</dbReference>
<comment type="caution">
    <text evidence="9">The sequence shown here is derived from an EMBL/GenBank/DDBJ whole genome shotgun (WGS) entry which is preliminary data.</text>
</comment>
<keyword evidence="4 7" id="KW-0573">Peptidoglycan synthesis</keyword>
<name>A0A846YA10_9NOCA</name>
<comment type="pathway">
    <text evidence="1 7">Cell wall biogenesis; peptidoglycan biosynthesis.</text>
</comment>
<dbReference type="InterPro" id="IPR050979">
    <property type="entry name" value="LD-transpeptidase"/>
</dbReference>
<dbReference type="Pfam" id="PF03734">
    <property type="entry name" value="YkuD"/>
    <property type="match status" value="1"/>
</dbReference>
<dbReference type="InterPro" id="IPR005490">
    <property type="entry name" value="LD_TPept_cat_dom"/>
</dbReference>
<evidence type="ECO:0000256" key="5">
    <source>
        <dbReference type="ARBA" id="ARBA00023315"/>
    </source>
</evidence>
<keyword evidence="10" id="KW-1185">Reference proteome</keyword>
<dbReference type="Gene3D" id="2.60.40.3710">
    <property type="match status" value="1"/>
</dbReference>
<keyword evidence="3 7" id="KW-0133">Cell shape</keyword>
<evidence type="ECO:0000256" key="4">
    <source>
        <dbReference type="ARBA" id="ARBA00022984"/>
    </source>
</evidence>
<proteinExistence type="predicted"/>
<dbReference type="RefSeq" id="WP_067877111.1">
    <property type="nucleotide sequence ID" value="NZ_JAAXOP010000024.1"/>
</dbReference>
<dbReference type="AlphaFoldDB" id="A0A846YA10"/>
<dbReference type="Gene3D" id="2.40.440.10">
    <property type="entry name" value="L,D-transpeptidase catalytic domain-like"/>
    <property type="match status" value="1"/>
</dbReference>
<dbReference type="UniPathway" id="UPA00219"/>
<dbReference type="GO" id="GO:0005576">
    <property type="term" value="C:extracellular region"/>
    <property type="evidence" value="ECO:0007669"/>
    <property type="project" value="TreeGrafter"/>
</dbReference>
<keyword evidence="5" id="KW-0012">Acyltransferase</keyword>
<keyword evidence="6 7" id="KW-0961">Cell wall biogenesis/degradation</keyword>